<gene>
    <name evidence="2" type="ORF">VP01_3022g3</name>
</gene>
<name>A0A0L6V063_9BASI</name>
<feature type="non-terminal residue" evidence="2">
    <location>
        <position position="1"/>
    </location>
</feature>
<evidence type="ECO:0000256" key="1">
    <source>
        <dbReference type="ARBA" id="ARBA00022664"/>
    </source>
</evidence>
<evidence type="ECO:0000313" key="2">
    <source>
        <dbReference type="EMBL" id="KNZ54166.1"/>
    </source>
</evidence>
<protein>
    <recommendedName>
        <fullName evidence="4">CCHC-type domain-containing protein</fullName>
    </recommendedName>
</protein>
<accession>A0A0L6V063</accession>
<evidence type="ECO:0000313" key="3">
    <source>
        <dbReference type="Proteomes" id="UP000037035"/>
    </source>
</evidence>
<dbReference type="GO" id="GO:0008270">
    <property type="term" value="F:zinc ion binding"/>
    <property type="evidence" value="ECO:0007669"/>
    <property type="project" value="InterPro"/>
</dbReference>
<comment type="caution">
    <text evidence="2">The sequence shown here is derived from an EMBL/GenBank/DDBJ whole genome shotgun (WGS) entry which is preliminary data.</text>
</comment>
<dbReference type="EMBL" id="LAVV01007972">
    <property type="protein sequence ID" value="KNZ54166.1"/>
    <property type="molecule type" value="Genomic_DNA"/>
</dbReference>
<organism evidence="2 3">
    <name type="scientific">Puccinia sorghi</name>
    <dbReference type="NCBI Taxonomy" id="27349"/>
    <lineage>
        <taxon>Eukaryota</taxon>
        <taxon>Fungi</taxon>
        <taxon>Dikarya</taxon>
        <taxon>Basidiomycota</taxon>
        <taxon>Pucciniomycotina</taxon>
        <taxon>Pucciniomycetes</taxon>
        <taxon>Pucciniales</taxon>
        <taxon>Pucciniaceae</taxon>
        <taxon>Puccinia</taxon>
    </lineage>
</organism>
<dbReference type="OrthoDB" id="3205788at2759"/>
<evidence type="ECO:0008006" key="4">
    <source>
        <dbReference type="Google" id="ProtNLM"/>
    </source>
</evidence>
<sequence>NFWKPTTKLMKNGQCFFCCQKGHLSRDFTRRRGQSSRPVQLSDLEALIE</sequence>
<dbReference type="GO" id="GO:0006397">
    <property type="term" value="P:mRNA processing"/>
    <property type="evidence" value="ECO:0007669"/>
    <property type="project" value="UniProtKB-KW"/>
</dbReference>
<dbReference type="AlphaFoldDB" id="A0A0L6V063"/>
<dbReference type="InterPro" id="IPR036875">
    <property type="entry name" value="Znf_CCHC_sf"/>
</dbReference>
<reference evidence="2 3" key="1">
    <citation type="submission" date="2015-08" db="EMBL/GenBank/DDBJ databases">
        <title>Next Generation Sequencing and Analysis of the Genome of Puccinia sorghi L Schw, the Causal Agent of Maize Common Rust.</title>
        <authorList>
            <person name="Rochi L."/>
            <person name="Burguener G."/>
            <person name="Darino M."/>
            <person name="Turjanski A."/>
            <person name="Kreff E."/>
            <person name="Dieguez M.J."/>
            <person name="Sacco F."/>
        </authorList>
    </citation>
    <scope>NUCLEOTIDE SEQUENCE [LARGE SCALE GENOMIC DNA]</scope>
    <source>
        <strain evidence="2 3">RO10H11247</strain>
    </source>
</reference>
<dbReference type="Proteomes" id="UP000037035">
    <property type="component" value="Unassembled WGS sequence"/>
</dbReference>
<dbReference type="SUPFAM" id="SSF57756">
    <property type="entry name" value="Retrovirus zinc finger-like domains"/>
    <property type="match status" value="1"/>
</dbReference>
<dbReference type="GO" id="GO:0003676">
    <property type="term" value="F:nucleic acid binding"/>
    <property type="evidence" value="ECO:0007669"/>
    <property type="project" value="InterPro"/>
</dbReference>
<proteinExistence type="predicted"/>
<keyword evidence="3" id="KW-1185">Reference proteome</keyword>
<dbReference type="VEuPathDB" id="FungiDB:VP01_3022g3"/>
<keyword evidence="1" id="KW-0507">mRNA processing</keyword>
<dbReference type="Gene3D" id="4.10.60.10">
    <property type="entry name" value="Zinc finger, CCHC-type"/>
    <property type="match status" value="1"/>
</dbReference>